<dbReference type="STRING" id="4540.A0A3L6RZQ3"/>
<protein>
    <submittedName>
        <fullName evidence="14">Uncharacterized protein</fullName>
    </submittedName>
</protein>
<keyword evidence="6 11" id="KW-0732">Signal</keyword>
<feature type="chain" id="PRO_5018329580" evidence="11">
    <location>
        <begin position="24"/>
        <end position="371"/>
    </location>
</feature>
<gene>
    <name evidence="14" type="ORF">C2845_PM09G02180</name>
</gene>
<feature type="domain" description="Disease resistance R13L4/SHOC-2-like LRR" evidence="13">
    <location>
        <begin position="217"/>
        <end position="355"/>
    </location>
</feature>
<dbReference type="FunFam" id="3.80.10.10:FF:000129">
    <property type="entry name" value="Leucine-rich repeat receptor-like kinase"/>
    <property type="match status" value="1"/>
</dbReference>
<comment type="caution">
    <text evidence="14">The sequence shown here is derived from an EMBL/GenBank/DDBJ whole genome shotgun (WGS) entry which is preliminary data.</text>
</comment>
<keyword evidence="5" id="KW-0812">Transmembrane</keyword>
<dbReference type="SUPFAM" id="SSF52058">
    <property type="entry name" value="L domain-like"/>
    <property type="match status" value="1"/>
</dbReference>
<keyword evidence="7" id="KW-0677">Repeat</keyword>
<comment type="similarity">
    <text evidence="2">Belongs to the RLP family.</text>
</comment>
<keyword evidence="10" id="KW-0325">Glycoprotein</keyword>
<keyword evidence="9" id="KW-0472">Membrane</keyword>
<sequence>MRGRMQGFLTAPVLCYFTVSSTAGKADWCIPEERDALLAFRDGVADPRGELRSWRGQDCCKWSGVACSRKTLHVIKLDVSQYGLKGEINSSLAALTRLAHLNLSHNDFGWAAIPEFVGAFKELRYLDLSHAKFGGNIPPQLGNLSTLKLLDLPFNFPRLRMDSFLWVSRLTSLTYLDLGWVYLAASSDWLQALSKLPLLQVLHLNDAFLPATNLNSISHVNFTALTVLDLKNNELNSCLPNWIWRMHSLSYLDLSSCQLSGSVPDKIGNLTSLKLLQLRNNHLTGEVPPAMRRLCSLNYIDLSMNSLSGNTAETKNLFHCMKKLHFLDVSNNNISGSVSGWLEDLTGVVYLDISMNLFSGQVPEDIGKLPN</sequence>
<comment type="subcellular location">
    <subcellularLocation>
        <location evidence="1">Cell membrane</location>
        <topology evidence="1">Single-pass type I membrane protein</topology>
    </subcellularLocation>
</comment>
<name>A0A3L6RZQ3_PANMI</name>
<keyword evidence="4" id="KW-0433">Leucine-rich repeat</keyword>
<feature type="domain" description="Leucine-rich repeat-containing N-terminal plant-type" evidence="12">
    <location>
        <begin position="31"/>
        <end position="68"/>
    </location>
</feature>
<dbReference type="InterPro" id="IPR055414">
    <property type="entry name" value="LRR_R13L4/SHOC2-like"/>
</dbReference>
<evidence type="ECO:0000256" key="8">
    <source>
        <dbReference type="ARBA" id="ARBA00022989"/>
    </source>
</evidence>
<evidence type="ECO:0000256" key="7">
    <source>
        <dbReference type="ARBA" id="ARBA00022737"/>
    </source>
</evidence>
<dbReference type="FunFam" id="3.80.10.10:FF:000649">
    <property type="entry name" value="Leucine Rich Repeat family protein"/>
    <property type="match status" value="1"/>
</dbReference>
<dbReference type="OrthoDB" id="695689at2759"/>
<proteinExistence type="inferred from homology"/>
<evidence type="ECO:0000313" key="14">
    <source>
        <dbReference type="EMBL" id="RLN11899.1"/>
    </source>
</evidence>
<dbReference type="Pfam" id="PF23598">
    <property type="entry name" value="LRR_14"/>
    <property type="match status" value="1"/>
</dbReference>
<accession>A0A3L6RZQ3</accession>
<dbReference type="InterPro" id="IPR001611">
    <property type="entry name" value="Leu-rich_rpt"/>
</dbReference>
<dbReference type="InterPro" id="IPR013210">
    <property type="entry name" value="LRR_N_plant-typ"/>
</dbReference>
<evidence type="ECO:0000256" key="11">
    <source>
        <dbReference type="SAM" id="SignalP"/>
    </source>
</evidence>
<dbReference type="PANTHER" id="PTHR48063">
    <property type="entry name" value="LRR RECEPTOR-LIKE KINASE"/>
    <property type="match status" value="1"/>
</dbReference>
<keyword evidence="3" id="KW-1003">Cell membrane</keyword>
<dbReference type="Proteomes" id="UP000275267">
    <property type="component" value="Unassembled WGS sequence"/>
</dbReference>
<dbReference type="SMART" id="SM00369">
    <property type="entry name" value="LRR_TYP"/>
    <property type="match status" value="4"/>
</dbReference>
<dbReference type="Pfam" id="PF00560">
    <property type="entry name" value="LRR_1"/>
    <property type="match status" value="1"/>
</dbReference>
<evidence type="ECO:0000256" key="1">
    <source>
        <dbReference type="ARBA" id="ARBA00004251"/>
    </source>
</evidence>
<dbReference type="Pfam" id="PF08263">
    <property type="entry name" value="LRRNT_2"/>
    <property type="match status" value="1"/>
</dbReference>
<evidence type="ECO:0000259" key="12">
    <source>
        <dbReference type="Pfam" id="PF08263"/>
    </source>
</evidence>
<dbReference type="InterPro" id="IPR046956">
    <property type="entry name" value="RLP23-like"/>
</dbReference>
<keyword evidence="15" id="KW-1185">Reference proteome</keyword>
<evidence type="ECO:0000256" key="9">
    <source>
        <dbReference type="ARBA" id="ARBA00023136"/>
    </source>
</evidence>
<dbReference type="GO" id="GO:0005886">
    <property type="term" value="C:plasma membrane"/>
    <property type="evidence" value="ECO:0007669"/>
    <property type="project" value="UniProtKB-SubCell"/>
</dbReference>
<evidence type="ECO:0000256" key="2">
    <source>
        <dbReference type="ARBA" id="ARBA00009592"/>
    </source>
</evidence>
<dbReference type="EMBL" id="PQIB02000006">
    <property type="protein sequence ID" value="RLN11899.1"/>
    <property type="molecule type" value="Genomic_DNA"/>
</dbReference>
<dbReference type="Gene3D" id="3.80.10.10">
    <property type="entry name" value="Ribonuclease Inhibitor"/>
    <property type="match status" value="2"/>
</dbReference>
<reference evidence="15" key="1">
    <citation type="journal article" date="2019" name="Nat. Commun.">
        <title>The genome of broomcorn millet.</title>
        <authorList>
            <person name="Zou C."/>
            <person name="Miki D."/>
            <person name="Li D."/>
            <person name="Tang Q."/>
            <person name="Xiao L."/>
            <person name="Rajput S."/>
            <person name="Deng P."/>
            <person name="Jia W."/>
            <person name="Huang R."/>
            <person name="Zhang M."/>
            <person name="Sun Y."/>
            <person name="Hu J."/>
            <person name="Fu X."/>
            <person name="Schnable P.S."/>
            <person name="Li F."/>
            <person name="Zhang H."/>
            <person name="Feng B."/>
            <person name="Zhu X."/>
            <person name="Liu R."/>
            <person name="Schnable J.C."/>
            <person name="Zhu J.-K."/>
            <person name="Zhang H."/>
        </authorList>
    </citation>
    <scope>NUCLEOTIDE SEQUENCE [LARGE SCALE GENOMIC DNA]</scope>
</reference>
<evidence type="ECO:0000259" key="13">
    <source>
        <dbReference type="Pfam" id="PF23598"/>
    </source>
</evidence>
<dbReference type="AlphaFoldDB" id="A0A3L6RZQ3"/>
<organism evidence="14 15">
    <name type="scientific">Panicum miliaceum</name>
    <name type="common">Proso millet</name>
    <name type="synonym">Broomcorn millet</name>
    <dbReference type="NCBI Taxonomy" id="4540"/>
    <lineage>
        <taxon>Eukaryota</taxon>
        <taxon>Viridiplantae</taxon>
        <taxon>Streptophyta</taxon>
        <taxon>Embryophyta</taxon>
        <taxon>Tracheophyta</taxon>
        <taxon>Spermatophyta</taxon>
        <taxon>Magnoliopsida</taxon>
        <taxon>Liliopsida</taxon>
        <taxon>Poales</taxon>
        <taxon>Poaceae</taxon>
        <taxon>PACMAD clade</taxon>
        <taxon>Panicoideae</taxon>
        <taxon>Panicodae</taxon>
        <taxon>Paniceae</taxon>
        <taxon>Panicinae</taxon>
        <taxon>Panicum</taxon>
        <taxon>Panicum sect. Panicum</taxon>
    </lineage>
</organism>
<evidence type="ECO:0000256" key="6">
    <source>
        <dbReference type="ARBA" id="ARBA00022729"/>
    </source>
</evidence>
<evidence type="ECO:0000256" key="4">
    <source>
        <dbReference type="ARBA" id="ARBA00022614"/>
    </source>
</evidence>
<evidence type="ECO:0000256" key="5">
    <source>
        <dbReference type="ARBA" id="ARBA00022692"/>
    </source>
</evidence>
<evidence type="ECO:0000256" key="3">
    <source>
        <dbReference type="ARBA" id="ARBA00022475"/>
    </source>
</evidence>
<feature type="signal peptide" evidence="11">
    <location>
        <begin position="1"/>
        <end position="23"/>
    </location>
</feature>
<dbReference type="PANTHER" id="PTHR48063:SF21">
    <property type="entry name" value="LEUCINE-RICH REPEAT-CONTAINING N-TERMINAL PLANT-TYPE DOMAIN-CONTAINING PROTEIN"/>
    <property type="match status" value="1"/>
</dbReference>
<keyword evidence="8" id="KW-1133">Transmembrane helix</keyword>
<evidence type="ECO:0000313" key="15">
    <source>
        <dbReference type="Proteomes" id="UP000275267"/>
    </source>
</evidence>
<evidence type="ECO:0000256" key="10">
    <source>
        <dbReference type="ARBA" id="ARBA00023180"/>
    </source>
</evidence>
<dbReference type="InterPro" id="IPR003591">
    <property type="entry name" value="Leu-rich_rpt_typical-subtyp"/>
</dbReference>
<dbReference type="InterPro" id="IPR032675">
    <property type="entry name" value="LRR_dom_sf"/>
</dbReference>